<comment type="subunit">
    <text evidence="2">Homotetramer.</text>
</comment>
<dbReference type="GO" id="GO:0009295">
    <property type="term" value="C:nucleoid"/>
    <property type="evidence" value="ECO:0007669"/>
    <property type="project" value="TreeGrafter"/>
</dbReference>
<accession>A0A2H0UZK7</accession>
<reference evidence="6" key="1">
    <citation type="submission" date="2017-09" db="EMBL/GenBank/DDBJ databases">
        <title>Depth-based differentiation of microbial function through sediment-hosted aquifers and enrichment of novel symbionts in the deep terrestrial subsurface.</title>
        <authorList>
            <person name="Probst A.J."/>
            <person name="Ladd B."/>
            <person name="Jarett J.K."/>
            <person name="Geller-Mcgrath D.E."/>
            <person name="Sieber C.M.K."/>
            <person name="Emerson J.B."/>
            <person name="Anantharaman K."/>
            <person name="Thomas B.C."/>
            <person name="Malmstrom R."/>
            <person name="Stieglmeier M."/>
            <person name="Klingl A."/>
            <person name="Woyke T."/>
            <person name="Ryan C.M."/>
            <person name="Banfield J.F."/>
        </authorList>
    </citation>
    <scope>NUCLEOTIDE SEQUENCE [LARGE SCALE GENOMIC DNA]</scope>
</reference>
<dbReference type="InterPro" id="IPR012340">
    <property type="entry name" value="NA-bd_OB-fold"/>
</dbReference>
<dbReference type="SUPFAM" id="SSF50249">
    <property type="entry name" value="Nucleic acid-binding proteins"/>
    <property type="match status" value="1"/>
</dbReference>
<dbReference type="InterPro" id="IPR000424">
    <property type="entry name" value="Primosome_PriB/ssb"/>
</dbReference>
<comment type="caution">
    <text evidence="5">The sequence shown here is derived from an EMBL/GenBank/DDBJ whole genome shotgun (WGS) entry which is preliminary data.</text>
</comment>
<dbReference type="HAMAP" id="MF_00984">
    <property type="entry name" value="SSB"/>
    <property type="match status" value="1"/>
</dbReference>
<dbReference type="NCBIfam" id="TIGR00621">
    <property type="entry name" value="ssb"/>
    <property type="match status" value="1"/>
</dbReference>
<evidence type="ECO:0000313" key="5">
    <source>
        <dbReference type="EMBL" id="PIR91629.1"/>
    </source>
</evidence>
<dbReference type="PIRSF" id="PIRSF002070">
    <property type="entry name" value="SSB"/>
    <property type="match status" value="1"/>
</dbReference>
<dbReference type="InterPro" id="IPR011344">
    <property type="entry name" value="ssDNA-bd"/>
</dbReference>
<dbReference type="CDD" id="cd04496">
    <property type="entry name" value="SSB_OBF"/>
    <property type="match status" value="1"/>
</dbReference>
<keyword evidence="1 2" id="KW-0238">DNA-binding</keyword>
<dbReference type="PROSITE" id="PS50935">
    <property type="entry name" value="SSB"/>
    <property type="match status" value="1"/>
</dbReference>
<evidence type="ECO:0000313" key="6">
    <source>
        <dbReference type="Proteomes" id="UP000228906"/>
    </source>
</evidence>
<sequence length="175" mass="19303">MNLNKVFVLGNLTRDPEKKALPSGQAVVNFSIATNRIYLDQNKQKQQEVEYHNVVAFGKSAEIISQYLKKGSSVLIEGRLRTHNWQDQAGVKHYRTEIITERLQLGPKPSGSGGSGNYADQPYEAPANRSASPASAKRAMPAVKEEEIPVIEESETFGGFIKKDTGEIDVANIPF</sequence>
<gene>
    <name evidence="5" type="ORF">COU03_01285</name>
</gene>
<evidence type="ECO:0000256" key="1">
    <source>
        <dbReference type="ARBA" id="ARBA00023125"/>
    </source>
</evidence>
<evidence type="ECO:0000256" key="4">
    <source>
        <dbReference type="SAM" id="MobiDB-lite"/>
    </source>
</evidence>
<evidence type="ECO:0000256" key="2">
    <source>
        <dbReference type="HAMAP-Rule" id="MF_00984"/>
    </source>
</evidence>
<dbReference type="PANTHER" id="PTHR10302">
    <property type="entry name" value="SINGLE-STRANDED DNA-BINDING PROTEIN"/>
    <property type="match status" value="1"/>
</dbReference>
<dbReference type="GO" id="GO:0006260">
    <property type="term" value="P:DNA replication"/>
    <property type="evidence" value="ECO:0007669"/>
    <property type="project" value="InterPro"/>
</dbReference>
<name>A0A2H0UZK7_9BACT</name>
<dbReference type="Gene3D" id="2.40.50.140">
    <property type="entry name" value="Nucleic acid-binding proteins"/>
    <property type="match status" value="1"/>
</dbReference>
<organism evidence="5 6">
    <name type="scientific">bacterium (Candidatus Gribaldobacteria) CG10_big_fil_rev_8_21_14_0_10_41_12</name>
    <dbReference type="NCBI Taxonomy" id="2014277"/>
    <lineage>
        <taxon>Bacteria</taxon>
        <taxon>Candidatus Gribaldobacteria</taxon>
    </lineage>
</organism>
<dbReference type="GO" id="GO:0003697">
    <property type="term" value="F:single-stranded DNA binding"/>
    <property type="evidence" value="ECO:0007669"/>
    <property type="project" value="UniProtKB-UniRule"/>
</dbReference>
<dbReference type="Proteomes" id="UP000228906">
    <property type="component" value="Unassembled WGS sequence"/>
</dbReference>
<proteinExistence type="inferred from homology"/>
<feature type="region of interest" description="Disordered" evidence="4">
    <location>
        <begin position="103"/>
        <end position="141"/>
    </location>
</feature>
<protein>
    <recommendedName>
        <fullName evidence="2 3">Single-stranded DNA-binding protein</fullName>
        <shortName evidence="2">SSB</shortName>
    </recommendedName>
</protein>
<dbReference type="PANTHER" id="PTHR10302:SF27">
    <property type="entry name" value="SINGLE-STRANDED DNA-BINDING PROTEIN"/>
    <property type="match status" value="1"/>
</dbReference>
<dbReference type="Pfam" id="PF00436">
    <property type="entry name" value="SSB"/>
    <property type="match status" value="1"/>
</dbReference>
<dbReference type="EMBL" id="PFAV01000022">
    <property type="protein sequence ID" value="PIR91629.1"/>
    <property type="molecule type" value="Genomic_DNA"/>
</dbReference>
<feature type="compositionally biased region" description="Low complexity" evidence="4">
    <location>
        <begin position="125"/>
        <end position="141"/>
    </location>
</feature>
<comment type="caution">
    <text evidence="2">Lacks conserved residue(s) required for the propagation of feature annotation.</text>
</comment>
<evidence type="ECO:0000256" key="3">
    <source>
        <dbReference type="PIRNR" id="PIRNR002070"/>
    </source>
</evidence>
<dbReference type="AlphaFoldDB" id="A0A2H0UZK7"/>